<comment type="caution">
    <text evidence="11">The sequence shown here is derived from an EMBL/GenBank/DDBJ whole genome shotgun (WGS) entry which is preliminary data.</text>
</comment>
<feature type="region of interest" description="Disordered" evidence="8">
    <location>
        <begin position="328"/>
        <end position="404"/>
    </location>
</feature>
<sequence>MDSESSSSSPKRSVSLDPNHELQDTTRPKDMSTLSISDVQIETDIDAYMADQGEYNATESLVTPQVLVNGISTATSDSTSTSPVATAITSSSKLQTVTELCKASMQVGEVWYLVSRRWYKRWEKACSGQEDKEGILEEKDLGPVDNTPLVDVRGNLISSSVEGVDVQFVPKQVWDLFVTWYGQPLYPLPRNVIARGITQEPTLELHPPHLYAHLLLPDIPTDTSSPSSDHRHEIVVSSTDSVSALRQAILRTQFSTNSPEDGYRIWKVEDVPETQTYFTERQLRELGGSILEDSDKTVEEALIESGDHFILEVVKDGKWIVLDSEIPKSKESSPAPPSTQPTASTSGPIFSSNNNWLDKLQQKTSPSTRTFPSSSSLKPAAPIKTGSLLKDSRSSKGSKQVPGTLGLGNMGNTCFMNSAVQCLAHTQELAEYFLTGVFEDELNPENPLGMKGAIAEAFGSLLGRIWAPTTSSTSYSPRDFKQVLQRFAPQFSGYQQHDSQELVAFLLDGLHEDLNRVLKKPYVEKPDWEGGGDKELVALARHSWDGYMKRNDSVIVDLFQGQYQSTLVCPECDKVSITFDPFMYLTLPLPVHKKWKHTIFYVPWDLEKPHLKIPVEINRESSFKDLRNLLGRWMDTNPDHLLTLEVFSHRFYKNLDDSVLCSDMGENDMIVCYELPCNSQQSRAYKPKEDDPFIVPVYLCEAPGRQRATSYGSSSLNMFGQPFLMVVDPKEATSQEAVYDLVVERLPRWTTHVRDLFHWEAGSASAPMEEVSIPLTGATPMDSVTEINEDGEVVTVQEVVPEEGDITDQKGVVVQEERDDDMDTEDDTPRRVGYKKGLFNLRIMPGNAQYGVGYGGYGAGSNKFDSWEQRASSSEDGVLVRQGDAFCCEFDENMQAYYWGVKSAFEHATWNTWKEFIHPEQKAVRDAAADRKSRGITLQDCLDEFTKEEQLGEDDLWYCPRCKKHQQATKRFDLWSVPDVLVVHLKRFSNSRALRDKIDTFVDFPLHDLDLTSMVRERQVGERLSAEGEDIQSLGLSDISEPLIYDLFAVDEHLGGLGGGHYRAYAYNYSDDKWYHFDDSYVSEARPESAVNANAYLLFYKRRTSRPLGGKTHEKVEAARSKIIEVPDATQPEPSSTIASQLPTPPSEENDSREMTGTNINGLIEFGRSRTDNWDASSTAQSSPGSVPPPLEEVEPPSFEASQNDAVLQTSLDPLQLSTQQFDFPNPGSGRGSPSSMQAEYDNDDVNDRDPLPEVEEFLMPLVTGIGTLHPASFSPKSVTHDDDFPGLPSLSEDELSDI</sequence>
<feature type="compositionally biased region" description="Low complexity" evidence="8">
    <location>
        <begin position="1"/>
        <end position="15"/>
    </location>
</feature>
<dbReference type="PROSITE" id="PS00973">
    <property type="entry name" value="USP_2"/>
    <property type="match status" value="1"/>
</dbReference>
<comment type="catalytic activity">
    <reaction evidence="1">
        <text>Thiol-dependent hydrolysis of ester, thioester, amide, peptide and isopeptide bonds formed by the C-terminal Gly of ubiquitin (a 76-residue protein attached to proteins as an intracellular targeting signal).</text>
        <dbReference type="EC" id="3.4.19.12"/>
    </reaction>
</comment>
<gene>
    <name evidence="11" type="ORF">PHLCEN_2v4859</name>
</gene>
<feature type="region of interest" description="Disordered" evidence="8">
    <location>
        <begin position="1124"/>
        <end position="1155"/>
    </location>
</feature>
<feature type="compositionally biased region" description="Basic and acidic residues" evidence="8">
    <location>
        <begin position="18"/>
        <end position="30"/>
    </location>
</feature>
<feature type="region of interest" description="Disordered" evidence="8">
    <location>
        <begin position="1173"/>
        <end position="1200"/>
    </location>
</feature>
<feature type="region of interest" description="Disordered" evidence="8">
    <location>
        <begin position="1219"/>
        <end position="1255"/>
    </location>
</feature>
<dbReference type="InterPro" id="IPR028889">
    <property type="entry name" value="USP"/>
</dbReference>
<evidence type="ECO:0000259" key="9">
    <source>
        <dbReference type="PROSITE" id="PS50235"/>
    </source>
</evidence>
<organism evidence="11 12">
    <name type="scientific">Hermanssonia centrifuga</name>
    <dbReference type="NCBI Taxonomy" id="98765"/>
    <lineage>
        <taxon>Eukaryota</taxon>
        <taxon>Fungi</taxon>
        <taxon>Dikarya</taxon>
        <taxon>Basidiomycota</taxon>
        <taxon>Agaricomycotina</taxon>
        <taxon>Agaricomycetes</taxon>
        <taxon>Polyporales</taxon>
        <taxon>Meruliaceae</taxon>
        <taxon>Hermanssonia</taxon>
    </lineage>
</organism>
<dbReference type="InterPro" id="IPR038765">
    <property type="entry name" value="Papain-like_cys_pep_sf"/>
</dbReference>
<evidence type="ECO:0000256" key="7">
    <source>
        <dbReference type="ARBA" id="ARBA00022807"/>
    </source>
</evidence>
<dbReference type="GO" id="GO:0004843">
    <property type="term" value="F:cysteine-type deubiquitinase activity"/>
    <property type="evidence" value="ECO:0007669"/>
    <property type="project" value="UniProtKB-EC"/>
</dbReference>
<dbReference type="GO" id="GO:0006508">
    <property type="term" value="P:proteolysis"/>
    <property type="evidence" value="ECO:0007669"/>
    <property type="project" value="UniProtKB-KW"/>
</dbReference>
<keyword evidence="6" id="KW-0378">Hydrolase</keyword>
<dbReference type="GO" id="GO:0016579">
    <property type="term" value="P:protein deubiquitination"/>
    <property type="evidence" value="ECO:0007669"/>
    <property type="project" value="InterPro"/>
</dbReference>
<accession>A0A2R6PG14</accession>
<evidence type="ECO:0000256" key="6">
    <source>
        <dbReference type="ARBA" id="ARBA00022801"/>
    </source>
</evidence>
<dbReference type="OrthoDB" id="292964at2759"/>
<evidence type="ECO:0000256" key="8">
    <source>
        <dbReference type="SAM" id="MobiDB-lite"/>
    </source>
</evidence>
<evidence type="ECO:0000256" key="2">
    <source>
        <dbReference type="ARBA" id="ARBA00009085"/>
    </source>
</evidence>
<feature type="domain" description="USP" evidence="9">
    <location>
        <begin position="405"/>
        <end position="1103"/>
    </location>
</feature>
<reference evidence="11 12" key="1">
    <citation type="submission" date="2018-02" db="EMBL/GenBank/DDBJ databases">
        <title>Genome sequence of the basidiomycete white-rot fungus Phlebia centrifuga.</title>
        <authorList>
            <person name="Granchi Z."/>
            <person name="Peng M."/>
            <person name="de Vries R.P."/>
            <person name="Hilden K."/>
            <person name="Makela M.R."/>
            <person name="Grigoriev I."/>
            <person name="Riley R."/>
        </authorList>
    </citation>
    <scope>NUCLEOTIDE SEQUENCE [LARGE SCALE GENOMIC DNA]</scope>
    <source>
        <strain evidence="11 12">FBCC195</strain>
    </source>
</reference>
<evidence type="ECO:0000256" key="4">
    <source>
        <dbReference type="ARBA" id="ARBA00022670"/>
    </source>
</evidence>
<dbReference type="PROSITE" id="PS50235">
    <property type="entry name" value="USP_3"/>
    <property type="match status" value="1"/>
</dbReference>
<dbReference type="Proteomes" id="UP000186601">
    <property type="component" value="Unassembled WGS sequence"/>
</dbReference>
<keyword evidence="4" id="KW-0645">Protease</keyword>
<dbReference type="Gene3D" id="3.30.2230.10">
    <property type="entry name" value="DUSP-like"/>
    <property type="match status" value="1"/>
</dbReference>
<dbReference type="CDD" id="cd02674">
    <property type="entry name" value="Peptidase_C19R"/>
    <property type="match status" value="1"/>
</dbReference>
<proteinExistence type="inferred from homology"/>
<feature type="domain" description="DUSP" evidence="10">
    <location>
        <begin position="85"/>
        <end position="193"/>
    </location>
</feature>
<dbReference type="InterPro" id="IPR035927">
    <property type="entry name" value="DUSP-like_sf"/>
</dbReference>
<dbReference type="STRING" id="98765.A0A2R6PG14"/>
<dbReference type="InterPro" id="IPR001394">
    <property type="entry name" value="Peptidase_C19_UCH"/>
</dbReference>
<feature type="region of interest" description="Disordered" evidence="8">
    <location>
        <begin position="1"/>
        <end position="33"/>
    </location>
</feature>
<dbReference type="EC" id="3.4.19.12" evidence="3"/>
<dbReference type="EMBL" id="MLYV02000494">
    <property type="protein sequence ID" value="PSR90566.1"/>
    <property type="molecule type" value="Genomic_DNA"/>
</dbReference>
<keyword evidence="12" id="KW-1185">Reference proteome</keyword>
<comment type="similarity">
    <text evidence="2">Belongs to the peptidase C19 family.</text>
</comment>
<keyword evidence="7" id="KW-0788">Thiol protease</keyword>
<dbReference type="SMART" id="SM00695">
    <property type="entry name" value="DUSP"/>
    <property type="match status" value="1"/>
</dbReference>
<protein>
    <recommendedName>
        <fullName evidence="3">ubiquitinyl hydrolase 1</fullName>
        <ecNumber evidence="3">3.4.19.12</ecNumber>
    </recommendedName>
</protein>
<evidence type="ECO:0000256" key="1">
    <source>
        <dbReference type="ARBA" id="ARBA00000707"/>
    </source>
</evidence>
<dbReference type="PANTHER" id="PTHR21646">
    <property type="entry name" value="UBIQUITIN CARBOXYL-TERMINAL HYDROLASE"/>
    <property type="match status" value="1"/>
</dbReference>
<dbReference type="PROSITE" id="PS51283">
    <property type="entry name" value="DUSP"/>
    <property type="match status" value="1"/>
</dbReference>
<evidence type="ECO:0000313" key="11">
    <source>
        <dbReference type="EMBL" id="PSR90566.1"/>
    </source>
</evidence>
<evidence type="ECO:0000256" key="3">
    <source>
        <dbReference type="ARBA" id="ARBA00012759"/>
    </source>
</evidence>
<feature type="region of interest" description="Disordered" evidence="8">
    <location>
        <begin position="1269"/>
        <end position="1299"/>
    </location>
</feature>
<feature type="compositionally biased region" description="Low complexity" evidence="8">
    <location>
        <begin position="1225"/>
        <end position="1236"/>
    </location>
</feature>
<name>A0A2R6PG14_9APHY</name>
<keyword evidence="5" id="KW-0833">Ubl conjugation pathway</keyword>
<dbReference type="SUPFAM" id="SSF54001">
    <property type="entry name" value="Cysteine proteinases"/>
    <property type="match status" value="1"/>
</dbReference>
<evidence type="ECO:0000259" key="10">
    <source>
        <dbReference type="PROSITE" id="PS51283"/>
    </source>
</evidence>
<dbReference type="Pfam" id="PF06337">
    <property type="entry name" value="DUSP"/>
    <property type="match status" value="1"/>
</dbReference>
<dbReference type="SUPFAM" id="SSF143791">
    <property type="entry name" value="DUSP-like"/>
    <property type="match status" value="1"/>
</dbReference>
<dbReference type="PROSITE" id="PS00972">
    <property type="entry name" value="USP_1"/>
    <property type="match status" value="1"/>
</dbReference>
<feature type="compositionally biased region" description="Polar residues" evidence="8">
    <location>
        <begin position="1132"/>
        <end position="1142"/>
    </location>
</feature>
<dbReference type="InterPro" id="IPR006615">
    <property type="entry name" value="Pept_C19_DUSP"/>
</dbReference>
<evidence type="ECO:0000313" key="12">
    <source>
        <dbReference type="Proteomes" id="UP000186601"/>
    </source>
</evidence>
<feature type="compositionally biased region" description="Low complexity" evidence="8">
    <location>
        <begin position="364"/>
        <end position="376"/>
    </location>
</feature>
<evidence type="ECO:0000256" key="5">
    <source>
        <dbReference type="ARBA" id="ARBA00022786"/>
    </source>
</evidence>
<dbReference type="Gene3D" id="3.90.70.10">
    <property type="entry name" value="Cysteine proteinases"/>
    <property type="match status" value="2"/>
</dbReference>
<dbReference type="Pfam" id="PF00443">
    <property type="entry name" value="UCH"/>
    <property type="match status" value="1"/>
</dbReference>
<dbReference type="InterPro" id="IPR018200">
    <property type="entry name" value="USP_CS"/>
</dbReference>
<dbReference type="PANTHER" id="PTHR21646:SF24">
    <property type="entry name" value="UBIQUITIN CARBOXYL-TERMINAL HYDROLASE"/>
    <property type="match status" value="1"/>
</dbReference>
<dbReference type="InterPro" id="IPR050185">
    <property type="entry name" value="Ub_carboxyl-term_hydrolase"/>
</dbReference>